<gene>
    <name evidence="9" type="ORF">SODALDRAFT_330279</name>
</gene>
<organism evidence="9 10">
    <name type="scientific">Sodiomyces alkalinus (strain CBS 110278 / VKM F-3762 / F11)</name>
    <name type="common">Alkaliphilic filamentous fungus</name>
    <dbReference type="NCBI Taxonomy" id="1314773"/>
    <lineage>
        <taxon>Eukaryota</taxon>
        <taxon>Fungi</taxon>
        <taxon>Dikarya</taxon>
        <taxon>Ascomycota</taxon>
        <taxon>Pezizomycotina</taxon>
        <taxon>Sordariomycetes</taxon>
        <taxon>Hypocreomycetidae</taxon>
        <taxon>Glomerellales</taxon>
        <taxon>Plectosphaerellaceae</taxon>
        <taxon>Sodiomyces</taxon>
    </lineage>
</organism>
<protein>
    <submittedName>
        <fullName evidence="9">Thioredoxin</fullName>
    </submittedName>
</protein>
<dbReference type="AlphaFoldDB" id="A0A3N2Q1B1"/>
<dbReference type="InterPro" id="IPR036249">
    <property type="entry name" value="Thioredoxin-like_sf"/>
</dbReference>
<evidence type="ECO:0000256" key="1">
    <source>
        <dbReference type="ARBA" id="ARBA00004167"/>
    </source>
</evidence>
<sequence>MKLFTLLCLGTVALAASTTRKKKSKTKGPTVFNGIEVPPMLEITPDNFESVSNETQFMLVKHFSPYCPHCLDFAPIYQTLYEYYYTSKPLTEESGNFTEFYDIRFATMNCIAFYDLCSSLKVSSYPSTVLYKGGEPVETVKGVKGLDILTKAIEPYLEAAKPGSRPKTLNLPEPGDDETPPPRPVENFNPGGVSIALNATSFETLVATTQKPWFIKFYAPWCHHCQAMRPNWEQMAKEMKGKLNIGEVNCDAEPKLCREVGVAAYPSLLFFKGPQRVEYEGLRGLGDFVEFAETAAEAAREVPNVTAKSLQKLEGEEDVIFIYFYDDATTSEDFMALERFPLSVVGRARVVKTKDPELAKRYKITTFPRLLVSREKRPTYYNPITPEEMRDVDRILSWMKSVWLPIVPELVASNAREIMDGKIVVLGILNREDPRTFQYSMREMKKAANEWMDEQIVLFQEERQALRDAKQNRIEEAEARDDQRAVRQAKAIRINMDKSQRKEVAFAWVDGVFWQRWLRTTYGIEATEGNRVIINDEDRRRYWDTTLAGGKILVSRAAILDALSKVVTSPPEIKPKFTIASFEKLFFDIRMSFVDRPYFSTGVVVLFVLAVASWFRRRMRRARGNHLARAEDGWSTKELLKEGFSGGGMNGNGKVD</sequence>
<dbReference type="GO" id="GO:0016020">
    <property type="term" value="C:membrane"/>
    <property type="evidence" value="ECO:0007669"/>
    <property type="project" value="UniProtKB-SubCell"/>
</dbReference>
<feature type="domain" description="Thioredoxin" evidence="8">
    <location>
        <begin position="160"/>
        <end position="301"/>
    </location>
</feature>
<feature type="chain" id="PRO_5018244199" evidence="7">
    <location>
        <begin position="16"/>
        <end position="656"/>
    </location>
</feature>
<evidence type="ECO:0000256" key="6">
    <source>
        <dbReference type="SAM" id="Phobius"/>
    </source>
</evidence>
<comment type="subcellular location">
    <subcellularLocation>
        <location evidence="1">Membrane</location>
        <topology evidence="1">Single-pass membrane protein</topology>
    </subcellularLocation>
</comment>
<evidence type="ECO:0000313" key="9">
    <source>
        <dbReference type="EMBL" id="ROT40549.1"/>
    </source>
</evidence>
<evidence type="ECO:0000256" key="4">
    <source>
        <dbReference type="ARBA" id="ARBA00023136"/>
    </source>
</evidence>
<keyword evidence="10" id="KW-1185">Reference proteome</keyword>
<dbReference type="GO" id="GO:0005783">
    <property type="term" value="C:endoplasmic reticulum"/>
    <property type="evidence" value="ECO:0007669"/>
    <property type="project" value="TreeGrafter"/>
</dbReference>
<proteinExistence type="predicted"/>
<dbReference type="InterPro" id="IPR013766">
    <property type="entry name" value="Thioredoxin_domain"/>
</dbReference>
<dbReference type="PROSITE" id="PS51352">
    <property type="entry name" value="THIOREDOXIN_2"/>
    <property type="match status" value="2"/>
</dbReference>
<keyword evidence="2 6" id="KW-0812">Transmembrane</keyword>
<dbReference type="Gene3D" id="3.40.30.10">
    <property type="entry name" value="Glutaredoxin"/>
    <property type="match status" value="3"/>
</dbReference>
<feature type="region of interest" description="Disordered" evidence="5">
    <location>
        <begin position="161"/>
        <end position="183"/>
    </location>
</feature>
<dbReference type="PANTHER" id="PTHR46426">
    <property type="entry name" value="PROTEIN DISULFIDE-ISOMERASE TMX3"/>
    <property type="match status" value="1"/>
</dbReference>
<feature type="transmembrane region" description="Helical" evidence="6">
    <location>
        <begin position="598"/>
        <end position="615"/>
    </location>
</feature>
<evidence type="ECO:0000256" key="5">
    <source>
        <dbReference type="SAM" id="MobiDB-lite"/>
    </source>
</evidence>
<evidence type="ECO:0000256" key="2">
    <source>
        <dbReference type="ARBA" id="ARBA00022692"/>
    </source>
</evidence>
<feature type="signal peptide" evidence="7">
    <location>
        <begin position="1"/>
        <end position="15"/>
    </location>
</feature>
<evidence type="ECO:0000313" key="10">
    <source>
        <dbReference type="Proteomes" id="UP000272025"/>
    </source>
</evidence>
<dbReference type="GeneID" id="39579644"/>
<dbReference type="RefSeq" id="XP_028468355.1">
    <property type="nucleotide sequence ID" value="XM_028611166.1"/>
</dbReference>
<dbReference type="SUPFAM" id="SSF52833">
    <property type="entry name" value="Thioredoxin-like"/>
    <property type="match status" value="3"/>
</dbReference>
<dbReference type="Proteomes" id="UP000272025">
    <property type="component" value="Unassembled WGS sequence"/>
</dbReference>
<dbReference type="STRING" id="1314773.A0A3N2Q1B1"/>
<keyword evidence="3 6" id="KW-1133">Transmembrane helix</keyword>
<dbReference type="OrthoDB" id="72053at2759"/>
<keyword evidence="7" id="KW-0732">Signal</keyword>
<keyword evidence="4 6" id="KW-0472">Membrane</keyword>
<evidence type="ECO:0000256" key="7">
    <source>
        <dbReference type="SAM" id="SignalP"/>
    </source>
</evidence>
<evidence type="ECO:0000256" key="3">
    <source>
        <dbReference type="ARBA" id="ARBA00022989"/>
    </source>
</evidence>
<dbReference type="CDD" id="cd02961">
    <property type="entry name" value="PDI_a_family"/>
    <property type="match status" value="2"/>
</dbReference>
<name>A0A3N2Q1B1_SODAK</name>
<accession>A0A3N2Q1B1</accession>
<dbReference type="InterPro" id="IPR052250">
    <property type="entry name" value="PDI_TMX3"/>
</dbReference>
<evidence type="ECO:0000259" key="8">
    <source>
        <dbReference type="PROSITE" id="PS51352"/>
    </source>
</evidence>
<feature type="domain" description="Thioredoxin" evidence="8">
    <location>
        <begin position="16"/>
        <end position="158"/>
    </location>
</feature>
<dbReference type="Pfam" id="PF00085">
    <property type="entry name" value="Thioredoxin"/>
    <property type="match status" value="2"/>
</dbReference>
<reference evidence="9 10" key="1">
    <citation type="journal article" date="2018" name="Mol. Ecol.">
        <title>The obligate alkalophilic soda-lake fungus Sodiomyces alkalinus has shifted to a protein diet.</title>
        <authorList>
            <person name="Grum-Grzhimaylo A.A."/>
            <person name="Falkoski D.L."/>
            <person name="van den Heuvel J."/>
            <person name="Valero-Jimenez C.A."/>
            <person name="Min B."/>
            <person name="Choi I.G."/>
            <person name="Lipzen A."/>
            <person name="Daum C.G."/>
            <person name="Aanen D.K."/>
            <person name="Tsang A."/>
            <person name="Henrissat B."/>
            <person name="Bilanenko E.N."/>
            <person name="de Vries R.P."/>
            <person name="van Kan J.A.L."/>
            <person name="Grigoriev I.V."/>
            <person name="Debets A.J.M."/>
        </authorList>
    </citation>
    <scope>NUCLEOTIDE SEQUENCE [LARGE SCALE GENOMIC DNA]</scope>
    <source>
        <strain evidence="9 10">F11</strain>
    </source>
</reference>
<dbReference type="EMBL" id="ML119052">
    <property type="protein sequence ID" value="ROT40549.1"/>
    <property type="molecule type" value="Genomic_DNA"/>
</dbReference>
<dbReference type="PANTHER" id="PTHR46426:SF1">
    <property type="entry name" value="PROTEIN DISULFIDE-ISOMERASE TMX3"/>
    <property type="match status" value="1"/>
</dbReference>